<keyword evidence="3" id="KW-1185">Reference proteome</keyword>
<dbReference type="Proteomes" id="UP001148614">
    <property type="component" value="Unassembled WGS sequence"/>
</dbReference>
<reference evidence="2" key="1">
    <citation type="submission" date="2022-07" db="EMBL/GenBank/DDBJ databases">
        <title>Genome Sequence of Xylaria arbuscula.</title>
        <authorList>
            <person name="Buettner E."/>
        </authorList>
    </citation>
    <scope>NUCLEOTIDE SEQUENCE</scope>
    <source>
        <strain evidence="2">VT107</strain>
    </source>
</reference>
<evidence type="ECO:0000313" key="3">
    <source>
        <dbReference type="Proteomes" id="UP001148614"/>
    </source>
</evidence>
<feature type="signal peptide" evidence="1">
    <location>
        <begin position="1"/>
        <end position="22"/>
    </location>
</feature>
<proteinExistence type="predicted"/>
<sequence length="370" mass="41415">MVSSMAFMLLILSTLGFMPVLGRSTSPSAESEAALEQVISQQYRVVSSPLPQQHVFYTNSQKNFSWDDPELQSRLWSGQPERAPHGLRSTPIKKQQLQKRALRNLGTLIKIPSCLGCASAAYNGNLGDISQLTVMFLESVQIITPADLHDSCIFYTSILKNNVDQLQAKKLRPYFFNKTPTRLSEIASKYGCDQTPRLYSIWHVYSAGNDKTASSIDPKNWNYYVAEEQGTWLNEGLYIKDQPQGLGDQPKVLEYFENMSVAFANSCGGTIRVMSLFPKDLAKYGFIWGTKELPALRAKINSPGPNGVTNLISIDAVDPTLQYMVDWNTLMATQLLAKEDPLYYDPAQLSSRDTCDENAAYQLDGQDWFG</sequence>
<evidence type="ECO:0000256" key="1">
    <source>
        <dbReference type="SAM" id="SignalP"/>
    </source>
</evidence>
<name>A0A9W8NJ14_9PEZI</name>
<dbReference type="AlphaFoldDB" id="A0A9W8NJ14"/>
<organism evidence="2 3">
    <name type="scientific">Xylaria arbuscula</name>
    <dbReference type="NCBI Taxonomy" id="114810"/>
    <lineage>
        <taxon>Eukaryota</taxon>
        <taxon>Fungi</taxon>
        <taxon>Dikarya</taxon>
        <taxon>Ascomycota</taxon>
        <taxon>Pezizomycotina</taxon>
        <taxon>Sordariomycetes</taxon>
        <taxon>Xylariomycetidae</taxon>
        <taxon>Xylariales</taxon>
        <taxon>Xylariaceae</taxon>
        <taxon>Xylaria</taxon>
    </lineage>
</organism>
<dbReference type="EMBL" id="JANPWZ010000307">
    <property type="protein sequence ID" value="KAJ3577800.1"/>
    <property type="molecule type" value="Genomic_DNA"/>
</dbReference>
<gene>
    <name evidence="2" type="ORF">NPX13_g2764</name>
</gene>
<feature type="chain" id="PRO_5040768090" evidence="1">
    <location>
        <begin position="23"/>
        <end position="370"/>
    </location>
</feature>
<protein>
    <submittedName>
        <fullName evidence="2">Uncharacterized protein</fullName>
    </submittedName>
</protein>
<evidence type="ECO:0000313" key="2">
    <source>
        <dbReference type="EMBL" id="KAJ3577800.1"/>
    </source>
</evidence>
<accession>A0A9W8NJ14</accession>
<keyword evidence="1" id="KW-0732">Signal</keyword>
<comment type="caution">
    <text evidence="2">The sequence shown here is derived from an EMBL/GenBank/DDBJ whole genome shotgun (WGS) entry which is preliminary data.</text>
</comment>